<keyword evidence="4 7" id="KW-0547">Nucleotide-binding</keyword>
<keyword evidence="2 7" id="KW-0808">Transferase</keyword>
<dbReference type="EMBL" id="JALJOV010000803">
    <property type="protein sequence ID" value="KAK9861167.1"/>
    <property type="molecule type" value="Genomic_DNA"/>
</dbReference>
<comment type="similarity">
    <text evidence="7">Belongs to the eukaryotic NMN adenylyltransferase family.</text>
</comment>
<protein>
    <recommendedName>
        <fullName evidence="7">Nicotinamide-nucleotide adenylyltransferase</fullName>
        <ecNumber evidence="7">2.7.7.1</ecNumber>
        <ecNumber evidence="7">2.7.7.18</ecNumber>
    </recommendedName>
</protein>
<name>A0AAW1SXS4_9CHLO</name>
<dbReference type="PANTHER" id="PTHR12039">
    <property type="entry name" value="NICOTINAMIDE MONONUCLEOTIDE ADENYLYLTRANSFERASE"/>
    <property type="match status" value="1"/>
</dbReference>
<comment type="caution">
    <text evidence="9">The sequence shown here is derived from an EMBL/GenBank/DDBJ whole genome shotgun (WGS) entry which is preliminary data.</text>
</comment>
<keyword evidence="10" id="KW-1185">Reference proteome</keyword>
<comment type="catalytic activity">
    <reaction evidence="7">
        <text>nicotinate beta-D-ribonucleotide + ATP + H(+) = deamido-NAD(+) + diphosphate</text>
        <dbReference type="Rhea" id="RHEA:22860"/>
        <dbReference type="ChEBI" id="CHEBI:15378"/>
        <dbReference type="ChEBI" id="CHEBI:30616"/>
        <dbReference type="ChEBI" id="CHEBI:33019"/>
        <dbReference type="ChEBI" id="CHEBI:57502"/>
        <dbReference type="ChEBI" id="CHEBI:58437"/>
        <dbReference type="EC" id="2.7.7.18"/>
    </reaction>
</comment>
<evidence type="ECO:0000256" key="6">
    <source>
        <dbReference type="ARBA" id="ARBA00023027"/>
    </source>
</evidence>
<evidence type="ECO:0000256" key="7">
    <source>
        <dbReference type="RuleBase" id="RU362021"/>
    </source>
</evidence>
<sequence>MRLKASIFTPSNTRTALLPFRAHSPSPVPTLSLAAAKSLQPQAGGADLQTSYAKPLVRTQAPAIPFRRAPFRNRILGHQRGGFLGSAEAQNGRSMHSVPVDKLSAGGPEGKSPGARQPVALLSCGSFNPPTVMHLRMFDLARHALQEMGHPVVGGYMSPVNDAYKKANLASGEHRVAMAQLAAQQLPYVMADGWEAEQPKYQRTVPVLRHFSEGLAAHYGHQPESVDAVRVMLLAGADLLETFLEPGIWSEEDQETILRDFGVVCITRVTTAVEDLLSRPGTSLSRYRQNIHIVHEPITNDISATKIRRELALEHPVRFLVPDQVAAYIQSHLLYRSPELKK</sequence>
<evidence type="ECO:0000256" key="2">
    <source>
        <dbReference type="ARBA" id="ARBA00022679"/>
    </source>
</evidence>
<dbReference type="NCBIfam" id="TIGR00482">
    <property type="entry name" value="nicotinate (nicotinamide) nucleotide adenylyltransferase"/>
    <property type="match status" value="1"/>
</dbReference>
<evidence type="ECO:0000313" key="10">
    <source>
        <dbReference type="Proteomes" id="UP001485043"/>
    </source>
</evidence>
<evidence type="ECO:0000259" key="8">
    <source>
        <dbReference type="Pfam" id="PF01467"/>
    </source>
</evidence>
<evidence type="ECO:0000313" key="9">
    <source>
        <dbReference type="EMBL" id="KAK9861167.1"/>
    </source>
</evidence>
<keyword evidence="1 7" id="KW-0662">Pyridine nucleotide biosynthesis</keyword>
<dbReference type="GO" id="GO:0000309">
    <property type="term" value="F:nicotinamide-nucleotide adenylyltransferase activity"/>
    <property type="evidence" value="ECO:0007669"/>
    <property type="project" value="UniProtKB-EC"/>
</dbReference>
<keyword evidence="5 7" id="KW-0067">ATP-binding</keyword>
<dbReference type="EC" id="2.7.7.18" evidence="7"/>
<evidence type="ECO:0000256" key="3">
    <source>
        <dbReference type="ARBA" id="ARBA00022695"/>
    </source>
</evidence>
<evidence type="ECO:0000256" key="5">
    <source>
        <dbReference type="ARBA" id="ARBA00022840"/>
    </source>
</evidence>
<dbReference type="GO" id="GO:0005524">
    <property type="term" value="F:ATP binding"/>
    <property type="evidence" value="ECO:0007669"/>
    <property type="project" value="UniProtKB-KW"/>
</dbReference>
<dbReference type="InterPro" id="IPR051182">
    <property type="entry name" value="Euk_NMN_adenylyltrnsfrase"/>
</dbReference>
<evidence type="ECO:0000256" key="1">
    <source>
        <dbReference type="ARBA" id="ARBA00022642"/>
    </source>
</evidence>
<dbReference type="SUPFAM" id="SSF52374">
    <property type="entry name" value="Nucleotidylyl transferase"/>
    <property type="match status" value="1"/>
</dbReference>
<dbReference type="Pfam" id="PF01467">
    <property type="entry name" value="CTP_transf_like"/>
    <property type="match status" value="1"/>
</dbReference>
<dbReference type="GO" id="GO:0009435">
    <property type="term" value="P:NAD+ biosynthetic process"/>
    <property type="evidence" value="ECO:0007669"/>
    <property type="project" value="InterPro"/>
</dbReference>
<accession>A0AAW1SXS4</accession>
<reference evidence="9 10" key="1">
    <citation type="journal article" date="2024" name="Nat. Commun.">
        <title>Phylogenomics reveals the evolutionary origins of lichenization in chlorophyte algae.</title>
        <authorList>
            <person name="Puginier C."/>
            <person name="Libourel C."/>
            <person name="Otte J."/>
            <person name="Skaloud P."/>
            <person name="Haon M."/>
            <person name="Grisel S."/>
            <person name="Petersen M."/>
            <person name="Berrin J.G."/>
            <person name="Delaux P.M."/>
            <person name="Dal Grande F."/>
            <person name="Keller J."/>
        </authorList>
    </citation>
    <scope>NUCLEOTIDE SEQUENCE [LARGE SCALE GENOMIC DNA]</scope>
    <source>
        <strain evidence="9 10">SAG 2523</strain>
    </source>
</reference>
<organism evidence="9 10">
    <name type="scientific">Apatococcus fuscideae</name>
    <dbReference type="NCBI Taxonomy" id="2026836"/>
    <lineage>
        <taxon>Eukaryota</taxon>
        <taxon>Viridiplantae</taxon>
        <taxon>Chlorophyta</taxon>
        <taxon>core chlorophytes</taxon>
        <taxon>Trebouxiophyceae</taxon>
        <taxon>Chlorellales</taxon>
        <taxon>Chlorellaceae</taxon>
        <taxon>Apatococcus</taxon>
    </lineage>
</organism>
<gene>
    <name evidence="9" type="ORF">WJX84_006129</name>
</gene>
<dbReference type="PANTHER" id="PTHR12039:SF0">
    <property type="entry name" value="NICOTINAMIDE-NUCLEOTIDE ADENYLYLTRANSFERASE"/>
    <property type="match status" value="1"/>
</dbReference>
<keyword evidence="6 7" id="KW-0520">NAD</keyword>
<comment type="catalytic activity">
    <reaction evidence="7">
        <text>beta-nicotinamide D-ribonucleotide + ATP + H(+) = diphosphate + NAD(+)</text>
        <dbReference type="Rhea" id="RHEA:21360"/>
        <dbReference type="ChEBI" id="CHEBI:14649"/>
        <dbReference type="ChEBI" id="CHEBI:15378"/>
        <dbReference type="ChEBI" id="CHEBI:30616"/>
        <dbReference type="ChEBI" id="CHEBI:33019"/>
        <dbReference type="ChEBI" id="CHEBI:57540"/>
        <dbReference type="EC" id="2.7.7.1"/>
    </reaction>
</comment>
<dbReference type="InterPro" id="IPR014729">
    <property type="entry name" value="Rossmann-like_a/b/a_fold"/>
</dbReference>
<proteinExistence type="inferred from homology"/>
<dbReference type="InterPro" id="IPR005248">
    <property type="entry name" value="NadD/NMNAT"/>
</dbReference>
<dbReference type="InterPro" id="IPR004821">
    <property type="entry name" value="Cyt_trans-like"/>
</dbReference>
<dbReference type="EC" id="2.7.7.1" evidence="7"/>
<evidence type="ECO:0000256" key="4">
    <source>
        <dbReference type="ARBA" id="ARBA00022741"/>
    </source>
</evidence>
<comment type="pathway">
    <text evidence="7">Cofactor biosynthesis; NAD(+) biosynthesis; NAD(+) from nicotinamide D-ribonucleotide: step 1/1.</text>
</comment>
<feature type="domain" description="Cytidyltransferase-like" evidence="8">
    <location>
        <begin position="124"/>
        <end position="309"/>
    </location>
</feature>
<dbReference type="AlphaFoldDB" id="A0AAW1SXS4"/>
<keyword evidence="3 7" id="KW-0548">Nucleotidyltransferase</keyword>
<dbReference type="Proteomes" id="UP001485043">
    <property type="component" value="Unassembled WGS sequence"/>
</dbReference>
<dbReference type="GO" id="GO:0004515">
    <property type="term" value="F:nicotinate-nucleotide adenylyltransferase activity"/>
    <property type="evidence" value="ECO:0007669"/>
    <property type="project" value="UniProtKB-EC"/>
</dbReference>
<dbReference type="FunFam" id="3.40.50.620:FF:000181">
    <property type="entry name" value="Nicotinamide/nicotinic acid mononucleotide adenylyltransferase 3"/>
    <property type="match status" value="1"/>
</dbReference>
<dbReference type="Gene3D" id="3.40.50.620">
    <property type="entry name" value="HUPs"/>
    <property type="match status" value="1"/>
</dbReference>